<feature type="compositionally biased region" description="Pro residues" evidence="1">
    <location>
        <begin position="134"/>
        <end position="143"/>
    </location>
</feature>
<dbReference type="RefSeq" id="WP_203002161.1">
    <property type="nucleotide sequence ID" value="NZ_JADWYU010000251.1"/>
</dbReference>
<comment type="caution">
    <text evidence="3">The sequence shown here is derived from an EMBL/GenBank/DDBJ whole genome shotgun (WGS) entry which is preliminary data.</text>
</comment>
<evidence type="ECO:0000256" key="2">
    <source>
        <dbReference type="SAM" id="Phobius"/>
    </source>
</evidence>
<feature type="compositionally biased region" description="Gly residues" evidence="1">
    <location>
        <begin position="118"/>
        <end position="129"/>
    </location>
</feature>
<keyword evidence="2" id="KW-0812">Transmembrane</keyword>
<feature type="compositionally biased region" description="Low complexity" evidence="1">
    <location>
        <begin position="173"/>
        <end position="203"/>
    </location>
</feature>
<feature type="compositionally biased region" description="Low complexity" evidence="1">
    <location>
        <begin position="144"/>
        <end position="154"/>
    </location>
</feature>
<dbReference type="Proteomes" id="UP000604475">
    <property type="component" value="Unassembled WGS sequence"/>
</dbReference>
<keyword evidence="4" id="KW-1185">Reference proteome</keyword>
<name>A0A937RR27_9ACTN</name>
<reference evidence="3" key="1">
    <citation type="submission" date="2020-12" db="EMBL/GenBank/DDBJ databases">
        <title>Genomic characterization of non-nitrogen-fixing Frankia strains.</title>
        <authorList>
            <person name="Carlos-Shanley C."/>
            <person name="Guerra T."/>
            <person name="Hahn D."/>
        </authorList>
    </citation>
    <scope>NUCLEOTIDE SEQUENCE</scope>
    <source>
        <strain evidence="3">CN6</strain>
    </source>
</reference>
<evidence type="ECO:0000313" key="4">
    <source>
        <dbReference type="Proteomes" id="UP000604475"/>
    </source>
</evidence>
<gene>
    <name evidence="3" type="ORF">I7412_40595</name>
</gene>
<protein>
    <submittedName>
        <fullName evidence="3">Uncharacterized protein</fullName>
    </submittedName>
</protein>
<accession>A0A937RR27</accession>
<evidence type="ECO:0000256" key="1">
    <source>
        <dbReference type="SAM" id="MobiDB-lite"/>
    </source>
</evidence>
<feature type="transmembrane region" description="Helical" evidence="2">
    <location>
        <begin position="220"/>
        <end position="245"/>
    </location>
</feature>
<keyword evidence="2" id="KW-0472">Membrane</keyword>
<dbReference type="AlphaFoldDB" id="A0A937RR27"/>
<feature type="region of interest" description="Disordered" evidence="1">
    <location>
        <begin position="1"/>
        <end position="35"/>
    </location>
</feature>
<sequence length="251" mass="24000">MSTRHNVPGGTRGGRRAFSENARPRQSSTGDLGRAGAGRAVRGLMVSALVAAPIVVLTALPARADGTDDLFSEQSFDVQVDLGGIPRLDLDDFGQMVGDAVAGLLPAPAPPAPAPAAGTGGGVPAGGGVARNAPAPPGPPAPGPADAAATTTAPSPDVQTPPATAAIPSPGRAVADAPPGDVPATGGTPAVAAPPGAGVGEAEPPARAGVQLISSSDSAAILALDVLAALLAGAALLGGPAAVVLSRRRVE</sequence>
<proteinExistence type="predicted"/>
<organism evidence="3 4">
    <name type="scientific">Frankia nepalensis</name>
    <dbReference type="NCBI Taxonomy" id="1836974"/>
    <lineage>
        <taxon>Bacteria</taxon>
        <taxon>Bacillati</taxon>
        <taxon>Actinomycetota</taxon>
        <taxon>Actinomycetes</taxon>
        <taxon>Frankiales</taxon>
        <taxon>Frankiaceae</taxon>
        <taxon>Frankia</taxon>
    </lineage>
</organism>
<evidence type="ECO:0000313" key="3">
    <source>
        <dbReference type="EMBL" id="MBL7633349.1"/>
    </source>
</evidence>
<dbReference type="EMBL" id="JAEACQ010000380">
    <property type="protein sequence ID" value="MBL7633349.1"/>
    <property type="molecule type" value="Genomic_DNA"/>
</dbReference>
<feature type="region of interest" description="Disordered" evidence="1">
    <location>
        <begin position="112"/>
        <end position="203"/>
    </location>
</feature>
<keyword evidence="2" id="KW-1133">Transmembrane helix</keyword>